<gene>
    <name evidence="1" type="ORF">HPB52_007519</name>
</gene>
<dbReference type="AlphaFoldDB" id="A0A9D4PLB9"/>
<dbReference type="Proteomes" id="UP000821837">
    <property type="component" value="Chromosome 6"/>
</dbReference>
<organism evidence="1 2">
    <name type="scientific">Rhipicephalus sanguineus</name>
    <name type="common">Brown dog tick</name>
    <name type="synonym">Ixodes sanguineus</name>
    <dbReference type="NCBI Taxonomy" id="34632"/>
    <lineage>
        <taxon>Eukaryota</taxon>
        <taxon>Metazoa</taxon>
        <taxon>Ecdysozoa</taxon>
        <taxon>Arthropoda</taxon>
        <taxon>Chelicerata</taxon>
        <taxon>Arachnida</taxon>
        <taxon>Acari</taxon>
        <taxon>Parasitiformes</taxon>
        <taxon>Ixodida</taxon>
        <taxon>Ixodoidea</taxon>
        <taxon>Ixodidae</taxon>
        <taxon>Rhipicephalinae</taxon>
        <taxon>Rhipicephalus</taxon>
        <taxon>Rhipicephalus</taxon>
    </lineage>
</organism>
<comment type="caution">
    <text evidence="1">The sequence shown here is derived from an EMBL/GenBank/DDBJ whole genome shotgun (WGS) entry which is preliminary data.</text>
</comment>
<reference evidence="1" key="1">
    <citation type="journal article" date="2020" name="Cell">
        <title>Large-Scale Comparative Analyses of Tick Genomes Elucidate Their Genetic Diversity and Vector Capacities.</title>
        <authorList>
            <consortium name="Tick Genome and Microbiome Consortium (TIGMIC)"/>
            <person name="Jia N."/>
            <person name="Wang J."/>
            <person name="Shi W."/>
            <person name="Du L."/>
            <person name="Sun Y."/>
            <person name="Zhan W."/>
            <person name="Jiang J.F."/>
            <person name="Wang Q."/>
            <person name="Zhang B."/>
            <person name="Ji P."/>
            <person name="Bell-Sakyi L."/>
            <person name="Cui X.M."/>
            <person name="Yuan T.T."/>
            <person name="Jiang B.G."/>
            <person name="Yang W.F."/>
            <person name="Lam T.T."/>
            <person name="Chang Q.C."/>
            <person name="Ding S.J."/>
            <person name="Wang X.J."/>
            <person name="Zhu J.G."/>
            <person name="Ruan X.D."/>
            <person name="Zhao L."/>
            <person name="Wei J.T."/>
            <person name="Ye R.Z."/>
            <person name="Que T.C."/>
            <person name="Du C.H."/>
            <person name="Zhou Y.H."/>
            <person name="Cheng J.X."/>
            <person name="Dai P.F."/>
            <person name="Guo W.B."/>
            <person name="Han X.H."/>
            <person name="Huang E.J."/>
            <person name="Li L.F."/>
            <person name="Wei W."/>
            <person name="Gao Y.C."/>
            <person name="Liu J.Z."/>
            <person name="Shao H.Z."/>
            <person name="Wang X."/>
            <person name="Wang C.C."/>
            <person name="Yang T.C."/>
            <person name="Huo Q.B."/>
            <person name="Li W."/>
            <person name="Chen H.Y."/>
            <person name="Chen S.E."/>
            <person name="Zhou L.G."/>
            <person name="Ni X.B."/>
            <person name="Tian J.H."/>
            <person name="Sheng Y."/>
            <person name="Liu T."/>
            <person name="Pan Y.S."/>
            <person name="Xia L.Y."/>
            <person name="Li J."/>
            <person name="Zhao F."/>
            <person name="Cao W.C."/>
        </authorList>
    </citation>
    <scope>NUCLEOTIDE SEQUENCE</scope>
    <source>
        <strain evidence="1">Rsan-2018</strain>
    </source>
</reference>
<protein>
    <submittedName>
        <fullName evidence="1">Uncharacterized protein</fullName>
    </submittedName>
</protein>
<proteinExistence type="predicted"/>
<keyword evidence="2" id="KW-1185">Reference proteome</keyword>
<dbReference type="EMBL" id="JABSTV010001252">
    <property type="protein sequence ID" value="KAH7947088.1"/>
    <property type="molecule type" value="Genomic_DNA"/>
</dbReference>
<evidence type="ECO:0000313" key="1">
    <source>
        <dbReference type="EMBL" id="KAH7947088.1"/>
    </source>
</evidence>
<evidence type="ECO:0000313" key="2">
    <source>
        <dbReference type="Proteomes" id="UP000821837"/>
    </source>
</evidence>
<sequence length="182" mass="20354">MWRCGAPSWAPFLRFSCSSRPTLATVFAYGVGTVPYHCVLHGLVKVPKPQDVVARRAASIGYGELRCLRLLQPHKEQPQRRELSTDRVLCRAESYIRTVCEDNEAVVKAESSMAEQSSSLRLGRIAAATHYRVCGAHFITGERGSSIKCISSALYFTYSTAAYVPFQEDQLIRWTRPIPTGR</sequence>
<name>A0A9D4PLB9_RHISA</name>
<accession>A0A9D4PLB9</accession>
<reference evidence="1" key="2">
    <citation type="submission" date="2021-09" db="EMBL/GenBank/DDBJ databases">
        <authorList>
            <person name="Jia N."/>
            <person name="Wang J."/>
            <person name="Shi W."/>
            <person name="Du L."/>
            <person name="Sun Y."/>
            <person name="Zhan W."/>
            <person name="Jiang J."/>
            <person name="Wang Q."/>
            <person name="Zhang B."/>
            <person name="Ji P."/>
            <person name="Sakyi L.B."/>
            <person name="Cui X."/>
            <person name="Yuan T."/>
            <person name="Jiang B."/>
            <person name="Yang W."/>
            <person name="Lam T.T.-Y."/>
            <person name="Chang Q."/>
            <person name="Ding S."/>
            <person name="Wang X."/>
            <person name="Zhu J."/>
            <person name="Ruan X."/>
            <person name="Zhao L."/>
            <person name="Wei J."/>
            <person name="Que T."/>
            <person name="Du C."/>
            <person name="Cheng J."/>
            <person name="Dai P."/>
            <person name="Han X."/>
            <person name="Huang E."/>
            <person name="Gao Y."/>
            <person name="Liu J."/>
            <person name="Shao H."/>
            <person name="Ye R."/>
            <person name="Li L."/>
            <person name="Wei W."/>
            <person name="Wang X."/>
            <person name="Wang C."/>
            <person name="Huo Q."/>
            <person name="Li W."/>
            <person name="Guo W."/>
            <person name="Chen H."/>
            <person name="Chen S."/>
            <person name="Zhou L."/>
            <person name="Zhou L."/>
            <person name="Ni X."/>
            <person name="Tian J."/>
            <person name="Zhou Y."/>
            <person name="Sheng Y."/>
            <person name="Liu T."/>
            <person name="Pan Y."/>
            <person name="Xia L."/>
            <person name="Li J."/>
            <person name="Zhao F."/>
            <person name="Cao W."/>
        </authorList>
    </citation>
    <scope>NUCLEOTIDE SEQUENCE</scope>
    <source>
        <strain evidence="1">Rsan-2018</strain>
        <tissue evidence="1">Larvae</tissue>
    </source>
</reference>